<dbReference type="EMBL" id="JACGCI010000033">
    <property type="protein sequence ID" value="KAF6754624.1"/>
    <property type="molecule type" value="Genomic_DNA"/>
</dbReference>
<evidence type="ECO:0000313" key="3">
    <source>
        <dbReference type="Proteomes" id="UP000521943"/>
    </source>
</evidence>
<proteinExistence type="predicted"/>
<dbReference type="Proteomes" id="UP000521943">
    <property type="component" value="Unassembled WGS sequence"/>
</dbReference>
<comment type="caution">
    <text evidence="2">The sequence shown here is derived from an EMBL/GenBank/DDBJ whole genome shotgun (WGS) entry which is preliminary data.</text>
</comment>
<gene>
    <name evidence="2" type="ORF">DFP72DRAFT_1169991</name>
</gene>
<feature type="chain" id="PRO_5034777574" description="C2H2-type domain-containing protein" evidence="1">
    <location>
        <begin position="23"/>
        <end position="115"/>
    </location>
</feature>
<protein>
    <recommendedName>
        <fullName evidence="4">C2H2-type domain-containing protein</fullName>
    </recommendedName>
</protein>
<name>A0A8H6M6C1_9AGAR</name>
<accession>A0A8H6M6C1</accession>
<feature type="signal peptide" evidence="1">
    <location>
        <begin position="1"/>
        <end position="22"/>
    </location>
</feature>
<reference evidence="2 3" key="1">
    <citation type="submission" date="2020-07" db="EMBL/GenBank/DDBJ databases">
        <title>Comparative genomics of pyrophilous fungi reveals a link between fire events and developmental genes.</title>
        <authorList>
            <consortium name="DOE Joint Genome Institute"/>
            <person name="Steindorff A.S."/>
            <person name="Carver A."/>
            <person name="Calhoun S."/>
            <person name="Stillman K."/>
            <person name="Liu H."/>
            <person name="Lipzen A."/>
            <person name="Pangilinan J."/>
            <person name="Labutti K."/>
            <person name="Bruns T.D."/>
            <person name="Grigoriev I.V."/>
        </authorList>
    </citation>
    <scope>NUCLEOTIDE SEQUENCE [LARGE SCALE GENOMIC DNA]</scope>
    <source>
        <strain evidence="2 3">CBS 144469</strain>
    </source>
</reference>
<evidence type="ECO:0008006" key="4">
    <source>
        <dbReference type="Google" id="ProtNLM"/>
    </source>
</evidence>
<evidence type="ECO:0000256" key="1">
    <source>
        <dbReference type="SAM" id="SignalP"/>
    </source>
</evidence>
<dbReference type="AlphaFoldDB" id="A0A8H6M6C1"/>
<organism evidence="2 3">
    <name type="scientific">Ephemerocybe angulata</name>
    <dbReference type="NCBI Taxonomy" id="980116"/>
    <lineage>
        <taxon>Eukaryota</taxon>
        <taxon>Fungi</taxon>
        <taxon>Dikarya</taxon>
        <taxon>Basidiomycota</taxon>
        <taxon>Agaricomycotina</taxon>
        <taxon>Agaricomycetes</taxon>
        <taxon>Agaricomycetidae</taxon>
        <taxon>Agaricales</taxon>
        <taxon>Agaricineae</taxon>
        <taxon>Psathyrellaceae</taxon>
        <taxon>Ephemerocybe</taxon>
    </lineage>
</organism>
<sequence length="115" mass="13024">MRFSLFTLTALTVGLLSSFSNANSNNELDARDIGYFLEQREMLDSLSTRELIEELSGRLDRRAKGTRPNPKPSGLQYTKYCAGCGHTFPSYADYDAHIAKDRCIKITINSARRRQ</sequence>
<keyword evidence="3" id="KW-1185">Reference proteome</keyword>
<evidence type="ECO:0000313" key="2">
    <source>
        <dbReference type="EMBL" id="KAF6754624.1"/>
    </source>
</evidence>
<keyword evidence="1" id="KW-0732">Signal</keyword>